<keyword evidence="1" id="KW-0808">Transferase</keyword>
<protein>
    <submittedName>
        <fullName evidence="1">Kinase</fullName>
    </submittedName>
</protein>
<dbReference type="GO" id="GO:0016301">
    <property type="term" value="F:kinase activity"/>
    <property type="evidence" value="ECO:0007669"/>
    <property type="project" value="UniProtKB-KW"/>
</dbReference>
<dbReference type="SUPFAM" id="SSF52540">
    <property type="entry name" value="P-loop containing nucleoside triphosphate hydrolases"/>
    <property type="match status" value="1"/>
</dbReference>
<proteinExistence type="predicted"/>
<dbReference type="Proteomes" id="UP000707731">
    <property type="component" value="Unassembled WGS sequence"/>
</dbReference>
<dbReference type="EMBL" id="JADLQN010000016">
    <property type="protein sequence ID" value="MBF6358431.1"/>
    <property type="molecule type" value="Genomic_DNA"/>
</dbReference>
<gene>
    <name evidence="1" type="ORF">IU449_28450</name>
</gene>
<comment type="caution">
    <text evidence="1">The sequence shown here is derived from an EMBL/GenBank/DDBJ whole genome shotgun (WGS) entry which is preliminary data.</text>
</comment>
<dbReference type="Gene3D" id="3.40.50.300">
    <property type="entry name" value="P-loop containing nucleotide triphosphate hydrolases"/>
    <property type="match status" value="1"/>
</dbReference>
<name>A0ABS0DIY7_9NOCA</name>
<organism evidence="1 2">
    <name type="scientific">Nocardia higoensis</name>
    <dbReference type="NCBI Taxonomy" id="228599"/>
    <lineage>
        <taxon>Bacteria</taxon>
        <taxon>Bacillati</taxon>
        <taxon>Actinomycetota</taxon>
        <taxon>Actinomycetes</taxon>
        <taxon>Mycobacteriales</taxon>
        <taxon>Nocardiaceae</taxon>
        <taxon>Nocardia</taxon>
    </lineage>
</organism>
<evidence type="ECO:0000313" key="1">
    <source>
        <dbReference type="EMBL" id="MBF6358431.1"/>
    </source>
</evidence>
<keyword evidence="1" id="KW-0418">Kinase</keyword>
<evidence type="ECO:0000313" key="2">
    <source>
        <dbReference type="Proteomes" id="UP000707731"/>
    </source>
</evidence>
<keyword evidence="2" id="KW-1185">Reference proteome</keyword>
<dbReference type="InterPro" id="IPR027417">
    <property type="entry name" value="P-loop_NTPase"/>
</dbReference>
<reference evidence="1 2" key="1">
    <citation type="submission" date="2020-10" db="EMBL/GenBank/DDBJ databases">
        <title>Identification of Nocardia species via Next-generation sequencing and recognition of intraspecies genetic diversity.</title>
        <authorList>
            <person name="Li P."/>
            <person name="Li P."/>
            <person name="Lu B."/>
        </authorList>
    </citation>
    <scope>NUCLEOTIDE SEQUENCE [LARGE SCALE GENOMIC DNA]</scope>
    <source>
        <strain evidence="1 2">BJ06-0143</strain>
    </source>
</reference>
<accession>A0ABS0DIY7</accession>
<sequence length="176" mass="19068">MSRGGIVLYGPPASGKDTVTAALTVLEPRAQHFRRLKIGGGRTAGYRMGEQQDLIGLESSGGVLYSNRRYGATYVVDRPEIERMRAAGLIPVVHLGQPEGVVALLDAEPSASWLVVELWCPRETAAERIAARDTGDTEARLIAWDETPRLTAPDLRIDTNNTAAEDAAQQIMKAVE</sequence>